<reference evidence="8 9" key="1">
    <citation type="submission" date="2020-03" db="EMBL/GenBank/DDBJ databases">
        <authorList>
            <consortium name="Genoscope - CEA"/>
            <person name="William W."/>
        </authorList>
    </citation>
    <scope>NUCLEOTIDE SEQUENCE [LARGE SCALE GENOMIC DNA]</scope>
    <source>
        <strain evidence="9">DSM 16959</strain>
    </source>
</reference>
<evidence type="ECO:0000259" key="7">
    <source>
        <dbReference type="Pfam" id="PF02776"/>
    </source>
</evidence>
<dbReference type="GO" id="GO:0005948">
    <property type="term" value="C:acetolactate synthase complex"/>
    <property type="evidence" value="ECO:0007669"/>
    <property type="project" value="TreeGrafter"/>
</dbReference>
<sequence length="554" mass="60142">MKVGAAIAEILRREGISSICAYPLNFITEFAADIDIRTVITRAERIAGHMADAVSRVTSGQTIGVYATQHGPGIENGFGAVAQAYGESVPLLVIPMGYDRKNLNVEPNFSAVASLRTVAKSVESVGSGAELPNIMRRAFSQLRNGRGGPVVVEVPIDMWGEEVHEPLDYQPVVTTRWGPDPVDVEKAANLLVDARRPVLYVGQGVHYSRAWSQLKRLAEHLGVPVMTSLSGKSSFPEDHPLALGSGGFAVPGTVPHFLDASDLIFGIGCSFTESAFATAMPKGKTIIHSTLDPKHIDKDQRVNLALVGDAMLTLEALIAAVQKRVPQQRSWSPIQEEIASVRQRWLAEWMPKLTSNENPINPYRVIAELQHIVDPKNTVITHDAGTPRDVLSPFWVSTEPLSYIGWGKTTQLGYGLGLALGAKLAQPEKLCINVWGDASIGFTGMDFETAVREKLPILSILFNNFSMAMELAQMGVSTKKYRSTDISGNYADLARALGGYGERITEPGEIVAAIKRGIEQTRKGMPALLEFITCQEVKMSRAPGVHYVLPVPKG</sequence>
<dbReference type="InterPro" id="IPR011766">
    <property type="entry name" value="TPP_enzyme_TPP-bd"/>
</dbReference>
<evidence type="ECO:0000256" key="1">
    <source>
        <dbReference type="ARBA" id="ARBA00001964"/>
    </source>
</evidence>
<dbReference type="Pfam" id="PF02776">
    <property type="entry name" value="TPP_enzyme_N"/>
    <property type="match status" value="1"/>
</dbReference>
<dbReference type="RefSeq" id="WP_145772421.1">
    <property type="nucleotide sequence ID" value="NZ_LR778301.1"/>
</dbReference>
<evidence type="ECO:0008006" key="10">
    <source>
        <dbReference type="Google" id="ProtNLM"/>
    </source>
</evidence>
<dbReference type="AlphaFoldDB" id="A0A6S6YB83"/>
<dbReference type="Pfam" id="PF00205">
    <property type="entry name" value="TPP_enzyme_M"/>
    <property type="match status" value="1"/>
</dbReference>
<dbReference type="GO" id="GO:0050660">
    <property type="term" value="F:flavin adenine dinucleotide binding"/>
    <property type="evidence" value="ECO:0007669"/>
    <property type="project" value="TreeGrafter"/>
</dbReference>
<comment type="cofactor">
    <cofactor evidence="1">
        <name>thiamine diphosphate</name>
        <dbReference type="ChEBI" id="CHEBI:58937"/>
    </cofactor>
</comment>
<accession>A0A6S6YB83</accession>
<comment type="similarity">
    <text evidence="2 4">Belongs to the TPP enzyme family.</text>
</comment>
<dbReference type="Proteomes" id="UP000515733">
    <property type="component" value="Chromosome"/>
</dbReference>
<dbReference type="PROSITE" id="PS00187">
    <property type="entry name" value="TPP_ENZYMES"/>
    <property type="match status" value="1"/>
</dbReference>
<dbReference type="KEGG" id="doe:DENOEST_2699"/>
<dbReference type="InterPro" id="IPR000399">
    <property type="entry name" value="TPP-bd_CS"/>
</dbReference>
<dbReference type="Gene3D" id="3.40.50.970">
    <property type="match status" value="2"/>
</dbReference>
<evidence type="ECO:0000313" key="9">
    <source>
        <dbReference type="Proteomes" id="UP000515733"/>
    </source>
</evidence>
<dbReference type="PANTHER" id="PTHR18968">
    <property type="entry name" value="THIAMINE PYROPHOSPHATE ENZYMES"/>
    <property type="match status" value="1"/>
</dbReference>
<dbReference type="InterPro" id="IPR012001">
    <property type="entry name" value="Thiamin_PyroP_enz_TPP-bd_dom"/>
</dbReference>
<dbReference type="SUPFAM" id="SSF52518">
    <property type="entry name" value="Thiamin diphosphate-binding fold (THDP-binding)"/>
    <property type="match status" value="2"/>
</dbReference>
<evidence type="ECO:0000313" key="8">
    <source>
        <dbReference type="EMBL" id="CAB1369864.1"/>
    </source>
</evidence>
<organism evidence="8 9">
    <name type="scientific">Denitratisoma oestradiolicum</name>
    <dbReference type="NCBI Taxonomy" id="311182"/>
    <lineage>
        <taxon>Bacteria</taxon>
        <taxon>Pseudomonadati</taxon>
        <taxon>Pseudomonadota</taxon>
        <taxon>Betaproteobacteria</taxon>
        <taxon>Nitrosomonadales</taxon>
        <taxon>Sterolibacteriaceae</taxon>
        <taxon>Denitratisoma</taxon>
    </lineage>
</organism>
<dbReference type="InterPro" id="IPR029035">
    <property type="entry name" value="DHS-like_NAD/FAD-binding_dom"/>
</dbReference>
<keyword evidence="9" id="KW-1185">Reference proteome</keyword>
<dbReference type="CDD" id="cd07035">
    <property type="entry name" value="TPP_PYR_POX_like"/>
    <property type="match status" value="1"/>
</dbReference>
<name>A0A6S6YB83_9PROT</name>
<gene>
    <name evidence="8" type="ORF">DENOEST_2699</name>
</gene>
<dbReference type="SUPFAM" id="SSF52467">
    <property type="entry name" value="DHS-like NAD/FAD-binding domain"/>
    <property type="match status" value="1"/>
</dbReference>
<evidence type="ECO:0000259" key="5">
    <source>
        <dbReference type="Pfam" id="PF00205"/>
    </source>
</evidence>
<protein>
    <recommendedName>
        <fullName evidence="10">Thiamine pyrophosphate-requiring protein</fullName>
    </recommendedName>
</protein>
<evidence type="ECO:0000256" key="4">
    <source>
        <dbReference type="RuleBase" id="RU362132"/>
    </source>
</evidence>
<dbReference type="GO" id="GO:0009097">
    <property type="term" value="P:isoleucine biosynthetic process"/>
    <property type="evidence" value="ECO:0007669"/>
    <property type="project" value="TreeGrafter"/>
</dbReference>
<dbReference type="GO" id="GO:0000287">
    <property type="term" value="F:magnesium ion binding"/>
    <property type="evidence" value="ECO:0007669"/>
    <property type="project" value="InterPro"/>
</dbReference>
<dbReference type="NCBIfam" id="NF004807">
    <property type="entry name" value="PRK06154.1"/>
    <property type="match status" value="1"/>
</dbReference>
<feature type="domain" description="Thiamine pyrophosphate enzyme central" evidence="5">
    <location>
        <begin position="184"/>
        <end position="317"/>
    </location>
</feature>
<keyword evidence="3 4" id="KW-0786">Thiamine pyrophosphate</keyword>
<dbReference type="OrthoDB" id="2254214at2"/>
<feature type="domain" description="Thiamine pyrophosphate enzyme TPP-binding" evidence="6">
    <location>
        <begin position="383"/>
        <end position="530"/>
    </location>
</feature>
<dbReference type="PANTHER" id="PTHR18968:SF13">
    <property type="entry name" value="ACETOLACTATE SYNTHASE CATALYTIC SUBUNIT, MITOCHONDRIAL"/>
    <property type="match status" value="1"/>
</dbReference>
<dbReference type="InterPro" id="IPR045229">
    <property type="entry name" value="TPP_enz"/>
</dbReference>
<dbReference type="EMBL" id="LR778301">
    <property type="protein sequence ID" value="CAB1369864.1"/>
    <property type="molecule type" value="Genomic_DNA"/>
</dbReference>
<proteinExistence type="inferred from homology"/>
<evidence type="ECO:0000256" key="2">
    <source>
        <dbReference type="ARBA" id="ARBA00007812"/>
    </source>
</evidence>
<dbReference type="Pfam" id="PF02775">
    <property type="entry name" value="TPP_enzyme_C"/>
    <property type="match status" value="1"/>
</dbReference>
<dbReference type="GO" id="GO:0009099">
    <property type="term" value="P:L-valine biosynthetic process"/>
    <property type="evidence" value="ECO:0007669"/>
    <property type="project" value="TreeGrafter"/>
</dbReference>
<evidence type="ECO:0000259" key="6">
    <source>
        <dbReference type="Pfam" id="PF02775"/>
    </source>
</evidence>
<feature type="domain" description="Thiamine pyrophosphate enzyme N-terminal TPP-binding" evidence="7">
    <location>
        <begin position="1"/>
        <end position="104"/>
    </location>
</feature>
<dbReference type="Gene3D" id="3.40.50.1220">
    <property type="entry name" value="TPP-binding domain"/>
    <property type="match status" value="1"/>
</dbReference>
<dbReference type="GO" id="GO:0030976">
    <property type="term" value="F:thiamine pyrophosphate binding"/>
    <property type="evidence" value="ECO:0007669"/>
    <property type="project" value="InterPro"/>
</dbReference>
<dbReference type="InterPro" id="IPR029061">
    <property type="entry name" value="THDP-binding"/>
</dbReference>
<dbReference type="GO" id="GO:0003984">
    <property type="term" value="F:acetolactate synthase activity"/>
    <property type="evidence" value="ECO:0007669"/>
    <property type="project" value="TreeGrafter"/>
</dbReference>
<dbReference type="InterPro" id="IPR012000">
    <property type="entry name" value="Thiamin_PyroP_enz_cen_dom"/>
</dbReference>
<evidence type="ECO:0000256" key="3">
    <source>
        <dbReference type="ARBA" id="ARBA00023052"/>
    </source>
</evidence>